<reference evidence="2 3" key="1">
    <citation type="journal article" date="2013" name="Curr. Biol.">
        <title>The Genome of the Foraminiferan Reticulomyxa filosa.</title>
        <authorList>
            <person name="Glockner G."/>
            <person name="Hulsmann N."/>
            <person name="Schleicher M."/>
            <person name="Noegel A.A."/>
            <person name="Eichinger L."/>
            <person name="Gallinger C."/>
            <person name="Pawlowski J."/>
            <person name="Sierra R."/>
            <person name="Euteneuer U."/>
            <person name="Pillet L."/>
            <person name="Moustafa A."/>
            <person name="Platzer M."/>
            <person name="Groth M."/>
            <person name="Szafranski K."/>
            <person name="Schliwa M."/>
        </authorList>
    </citation>
    <scope>NUCLEOTIDE SEQUENCE [LARGE SCALE GENOMIC DNA]</scope>
</reference>
<evidence type="ECO:0000256" key="1">
    <source>
        <dbReference type="SAM" id="MobiDB-lite"/>
    </source>
</evidence>
<dbReference type="AlphaFoldDB" id="X6LN19"/>
<feature type="compositionally biased region" description="Basic and acidic residues" evidence="1">
    <location>
        <begin position="90"/>
        <end position="101"/>
    </location>
</feature>
<feature type="compositionally biased region" description="Basic and acidic residues" evidence="1">
    <location>
        <begin position="117"/>
        <end position="131"/>
    </location>
</feature>
<comment type="caution">
    <text evidence="2">The sequence shown here is derived from an EMBL/GenBank/DDBJ whole genome shotgun (WGS) entry which is preliminary data.</text>
</comment>
<keyword evidence="3" id="KW-1185">Reference proteome</keyword>
<feature type="compositionally biased region" description="Basic and acidic residues" evidence="1">
    <location>
        <begin position="190"/>
        <end position="211"/>
    </location>
</feature>
<feature type="non-terminal residue" evidence="2">
    <location>
        <position position="271"/>
    </location>
</feature>
<accession>X6LN19</accession>
<evidence type="ECO:0000313" key="3">
    <source>
        <dbReference type="Proteomes" id="UP000023152"/>
    </source>
</evidence>
<dbReference type="Proteomes" id="UP000023152">
    <property type="component" value="Unassembled WGS sequence"/>
</dbReference>
<feature type="compositionally biased region" description="Low complexity" evidence="1">
    <location>
        <begin position="149"/>
        <end position="166"/>
    </location>
</feature>
<feature type="compositionally biased region" description="Low complexity" evidence="1">
    <location>
        <begin position="173"/>
        <end position="187"/>
    </location>
</feature>
<sequence length="271" mass="30318">ETRQTLLNPYCTLYRVRMGHHKPHIEILFAFQLDNDIGHHHQSYYFESLQQLLFVEYATMAHGGCLMQLCVAHPSIFEQMYQEKQQQMRSADKDNDKDAGMKKRPKTSKGSTNGSKSHYDHPNAKTPRGERTNTSAAASLSKKPKTTRSTRSTKTAVVETTTTTKRPNLEMQVTKTVVSSETTSASSEGDSNHSEEEKMASPKTSGLEKLKQSNSAKQKKGLHQEFLEEVIDQLLEDIPSSEDEKTFAYNNCNTNNVVSKNAITATAKTAA</sequence>
<proteinExistence type="predicted"/>
<gene>
    <name evidence="2" type="ORF">RFI_34886</name>
</gene>
<protein>
    <submittedName>
        <fullName evidence="2">Uncharacterized protein</fullName>
    </submittedName>
</protein>
<feature type="non-terminal residue" evidence="2">
    <location>
        <position position="1"/>
    </location>
</feature>
<evidence type="ECO:0000313" key="2">
    <source>
        <dbReference type="EMBL" id="ETO02542.1"/>
    </source>
</evidence>
<feature type="region of interest" description="Disordered" evidence="1">
    <location>
        <begin position="83"/>
        <end position="221"/>
    </location>
</feature>
<name>X6LN19_RETFI</name>
<organism evidence="2 3">
    <name type="scientific">Reticulomyxa filosa</name>
    <dbReference type="NCBI Taxonomy" id="46433"/>
    <lineage>
        <taxon>Eukaryota</taxon>
        <taxon>Sar</taxon>
        <taxon>Rhizaria</taxon>
        <taxon>Retaria</taxon>
        <taxon>Foraminifera</taxon>
        <taxon>Monothalamids</taxon>
        <taxon>Reticulomyxidae</taxon>
        <taxon>Reticulomyxa</taxon>
    </lineage>
</organism>
<dbReference type="EMBL" id="ASPP01035527">
    <property type="protein sequence ID" value="ETO02542.1"/>
    <property type="molecule type" value="Genomic_DNA"/>
</dbReference>